<comment type="caution">
    <text evidence="3">The sequence shown here is derived from an EMBL/GenBank/DDBJ whole genome shotgun (WGS) entry which is preliminary data.</text>
</comment>
<dbReference type="InterPro" id="IPR022382">
    <property type="entry name" value="Mycoplasma_peptidase_DUF31"/>
</dbReference>
<keyword evidence="4" id="KW-1185">Reference proteome</keyword>
<dbReference type="AlphaFoldDB" id="A0A1A9QBX5"/>
<gene>
    <name evidence="3" type="ORF">A6V39_04155</name>
</gene>
<dbReference type="Proteomes" id="UP000077623">
    <property type="component" value="Unassembled WGS sequence"/>
</dbReference>
<dbReference type="SUPFAM" id="SSF50494">
    <property type="entry name" value="Trypsin-like serine proteases"/>
    <property type="match status" value="1"/>
</dbReference>
<sequence>MSLVNWKVKSLSTLILIGFIAGLKSLSIDSETEKILISTNEEEPIPRYGNTDQWTEDTGEFHLNSSNGVKEKEVWDWGVNYTEEQKQKNRMDAEKYLKALNDYTFKLFMPCGWGTGWVLDYQIPETGKYPTIWYIATGAHVVWRLRFSDNTYNQTLPWYDKNTQHLRKTREQEYNAIKDSQDEVRNNCDYVDKYGYIDMNLSQQEAGESRRADVGAIAKGQMKEPKLFFSAFNYLKKNEKNNTNYNHFSDFVILEIEFTSPEAAKEATNNFYGKQKEGKVINVLGKPIESRYTTKKELWQAKDNYYHLAYPKGAKNKWVYTTNFNKHTTIASHLAGDPEDWEKEENKKKYRGFVKARDVMPDGYQVYGGFRWYGETYNEVGHFYKFQHNQLGPGSSGGLFVDSNGNAVGVIVAGTNGNTFWVQPLRSVGVSEEEAGVKTPKYDLILGAEEQVNSYKKQVEEYVIKKGKQTWLSTRSEWNKGITQSKAT</sequence>
<dbReference type="NCBIfam" id="NF045841">
    <property type="entry name" value="Ig_SerProt_MIP"/>
    <property type="match status" value="1"/>
</dbReference>
<evidence type="ECO:0000313" key="4">
    <source>
        <dbReference type="Proteomes" id="UP000077623"/>
    </source>
</evidence>
<proteinExistence type="predicted"/>
<keyword evidence="1" id="KW-1003">Cell membrane</keyword>
<evidence type="ECO:0000259" key="2">
    <source>
        <dbReference type="Pfam" id="PF01732"/>
    </source>
</evidence>
<reference evidence="4" key="1">
    <citation type="submission" date="2016-04" db="EMBL/GenBank/DDBJ databases">
        <authorList>
            <person name="Quiroz-Castaneda R.E."/>
            <person name="Martinez-Ocampo F."/>
        </authorList>
    </citation>
    <scope>NUCLEOTIDE SEQUENCE [LARGE SCALE GENOMIC DNA]</scope>
    <source>
        <strain evidence="4">INIFAP01</strain>
    </source>
</reference>
<dbReference type="InterPro" id="IPR009003">
    <property type="entry name" value="Peptidase_S1_PA"/>
</dbReference>
<dbReference type="EMBL" id="LWUJ01000012">
    <property type="protein sequence ID" value="OAL10082.1"/>
    <property type="molecule type" value="Genomic_DNA"/>
</dbReference>
<feature type="domain" description="DUF31" evidence="2">
    <location>
        <begin position="114"/>
        <end position="411"/>
    </location>
</feature>
<dbReference type="PRINTS" id="PR00840">
    <property type="entry name" value="Y06768FAMILY"/>
</dbReference>
<keyword evidence="1" id="KW-0472">Membrane</keyword>
<evidence type="ECO:0000256" key="1">
    <source>
        <dbReference type="ARBA" id="ARBA00022475"/>
    </source>
</evidence>
<accession>A0A1A9QBX5</accession>
<evidence type="ECO:0000313" key="3">
    <source>
        <dbReference type="EMBL" id="OAL10082.1"/>
    </source>
</evidence>
<organism evidence="3 4">
    <name type="scientific">Candidatus Mycoplasma haematobovis</name>
    <dbReference type="NCBI Taxonomy" id="432608"/>
    <lineage>
        <taxon>Bacteria</taxon>
        <taxon>Bacillati</taxon>
        <taxon>Mycoplasmatota</taxon>
        <taxon>Mollicutes</taxon>
        <taxon>Mycoplasmataceae</taxon>
        <taxon>Mycoplasma</taxon>
    </lineage>
</organism>
<dbReference type="RefSeq" id="WP_187150470.1">
    <property type="nucleotide sequence ID" value="NZ_LWUJ01000012.1"/>
</dbReference>
<protein>
    <recommendedName>
        <fullName evidence="2">DUF31 domain-containing protein</fullName>
    </recommendedName>
</protein>
<name>A0A1A9QBX5_9MOLU</name>
<dbReference type="InterPro" id="IPR022381">
    <property type="entry name" value="Uncharacterised_MG067"/>
</dbReference>
<dbReference type="Pfam" id="PF01732">
    <property type="entry name" value="Mycop_pep_DUF31"/>
    <property type="match status" value="1"/>
</dbReference>